<organism evidence="1 2">
    <name type="scientific">Anatilimnocola aggregata</name>
    <dbReference type="NCBI Taxonomy" id="2528021"/>
    <lineage>
        <taxon>Bacteria</taxon>
        <taxon>Pseudomonadati</taxon>
        <taxon>Planctomycetota</taxon>
        <taxon>Planctomycetia</taxon>
        <taxon>Pirellulales</taxon>
        <taxon>Pirellulaceae</taxon>
        <taxon>Anatilimnocola</taxon>
    </lineage>
</organism>
<dbReference type="AlphaFoldDB" id="A0A517YGU6"/>
<protein>
    <submittedName>
        <fullName evidence="1">Uncharacterized protein</fullName>
    </submittedName>
</protein>
<evidence type="ECO:0000313" key="1">
    <source>
        <dbReference type="EMBL" id="QDU29455.1"/>
    </source>
</evidence>
<proteinExistence type="predicted"/>
<dbReference type="Proteomes" id="UP000315017">
    <property type="component" value="Chromosome"/>
</dbReference>
<dbReference type="EMBL" id="CP036274">
    <property type="protein sequence ID" value="QDU29455.1"/>
    <property type="molecule type" value="Genomic_DNA"/>
</dbReference>
<name>A0A517YGU6_9BACT</name>
<evidence type="ECO:0000313" key="2">
    <source>
        <dbReference type="Proteomes" id="UP000315017"/>
    </source>
</evidence>
<sequence>MKDELINGRPVTMRAFPNHWQLLVKIDGATQWVRAIKDSFVQRHGEKKAHALVKQNENFPPITVDDDLAQVYRNGVLIGVRSGKVAKG</sequence>
<dbReference type="KEGG" id="aagg:ETAA8_45650"/>
<gene>
    <name evidence="1" type="ORF">ETAA8_45650</name>
</gene>
<reference evidence="1 2" key="1">
    <citation type="submission" date="2019-02" db="EMBL/GenBank/DDBJ databases">
        <title>Deep-cultivation of Planctomycetes and their phenomic and genomic characterization uncovers novel biology.</title>
        <authorList>
            <person name="Wiegand S."/>
            <person name="Jogler M."/>
            <person name="Boedeker C."/>
            <person name="Pinto D."/>
            <person name="Vollmers J."/>
            <person name="Rivas-Marin E."/>
            <person name="Kohn T."/>
            <person name="Peeters S.H."/>
            <person name="Heuer A."/>
            <person name="Rast P."/>
            <person name="Oberbeckmann S."/>
            <person name="Bunk B."/>
            <person name="Jeske O."/>
            <person name="Meyerdierks A."/>
            <person name="Storesund J.E."/>
            <person name="Kallscheuer N."/>
            <person name="Luecker S."/>
            <person name="Lage O.M."/>
            <person name="Pohl T."/>
            <person name="Merkel B.J."/>
            <person name="Hornburger P."/>
            <person name="Mueller R.-W."/>
            <person name="Bruemmer F."/>
            <person name="Labrenz M."/>
            <person name="Spormann A.M."/>
            <person name="Op den Camp H."/>
            <person name="Overmann J."/>
            <person name="Amann R."/>
            <person name="Jetten M.S.M."/>
            <person name="Mascher T."/>
            <person name="Medema M.H."/>
            <person name="Devos D.P."/>
            <person name="Kaster A.-K."/>
            <person name="Ovreas L."/>
            <person name="Rohde M."/>
            <person name="Galperin M.Y."/>
            <person name="Jogler C."/>
        </authorList>
    </citation>
    <scope>NUCLEOTIDE SEQUENCE [LARGE SCALE GENOMIC DNA]</scope>
    <source>
        <strain evidence="1 2">ETA_A8</strain>
    </source>
</reference>
<keyword evidence="2" id="KW-1185">Reference proteome</keyword>
<accession>A0A517YGU6</accession>
<dbReference type="RefSeq" id="WP_145093279.1">
    <property type="nucleotide sequence ID" value="NZ_CP036274.1"/>
</dbReference>